<dbReference type="SUPFAM" id="SSF51197">
    <property type="entry name" value="Clavaminate synthase-like"/>
    <property type="match status" value="1"/>
</dbReference>
<dbReference type="PANTHER" id="PTHR13078">
    <property type="entry name" value="PEROXISOMAL MULTIFUNCTIONAL ENZYME TYPE 2-RELATED"/>
    <property type="match status" value="1"/>
</dbReference>
<dbReference type="AlphaFoldDB" id="A0A2V5IDW0"/>
<keyword evidence="8" id="KW-0408">Iron</keyword>
<keyword evidence="7" id="KW-0560">Oxidoreductase</keyword>
<evidence type="ECO:0000256" key="1">
    <source>
        <dbReference type="ARBA" id="ARBA00001954"/>
    </source>
</evidence>
<evidence type="ECO:0000259" key="9">
    <source>
        <dbReference type="Pfam" id="PF01575"/>
    </source>
</evidence>
<dbReference type="GO" id="GO:0003857">
    <property type="term" value="F:(3S)-3-hydroxyacyl-CoA dehydrogenase (NAD+) activity"/>
    <property type="evidence" value="ECO:0007669"/>
    <property type="project" value="TreeGrafter"/>
</dbReference>
<dbReference type="InterPro" id="IPR042098">
    <property type="entry name" value="TauD-like_sf"/>
</dbReference>
<dbReference type="Pfam" id="PF02668">
    <property type="entry name" value="TauD"/>
    <property type="match status" value="1"/>
</dbReference>
<dbReference type="Gene3D" id="3.10.129.10">
    <property type="entry name" value="Hotdog Thioesterase"/>
    <property type="match status" value="2"/>
</dbReference>
<evidence type="ECO:0000256" key="6">
    <source>
        <dbReference type="ARBA" id="ARBA00022964"/>
    </source>
</evidence>
<dbReference type="GO" id="GO:0005777">
    <property type="term" value="C:peroxisome"/>
    <property type="evidence" value="ECO:0007669"/>
    <property type="project" value="TreeGrafter"/>
</dbReference>
<dbReference type="Pfam" id="PF22622">
    <property type="entry name" value="MFE-2_hydrat-2_N"/>
    <property type="match status" value="1"/>
</dbReference>
<dbReference type="GO" id="GO:0004300">
    <property type="term" value="F:enoyl-CoA hydratase activity"/>
    <property type="evidence" value="ECO:0007669"/>
    <property type="project" value="TreeGrafter"/>
</dbReference>
<dbReference type="PANTHER" id="PTHR13078:SF57">
    <property type="entry name" value="DEHYDRATASE, PUTATIVE (AFU_ORTHOLOGUE AFUA_5G00640)-RELATED"/>
    <property type="match status" value="1"/>
</dbReference>
<keyword evidence="13" id="KW-1185">Reference proteome</keyword>
<dbReference type="GO" id="GO:0046872">
    <property type="term" value="F:metal ion binding"/>
    <property type="evidence" value="ECO:0007669"/>
    <property type="project" value="UniProtKB-KW"/>
</dbReference>
<dbReference type="CDD" id="cd00250">
    <property type="entry name" value="CAS_like"/>
    <property type="match status" value="1"/>
</dbReference>
<feature type="domain" description="TauD/TfdA-like" evidence="10">
    <location>
        <begin position="383"/>
        <end position="603"/>
    </location>
</feature>
<gene>
    <name evidence="12" type="ORF">BO99DRAFT_413977</name>
</gene>
<dbReference type="CDD" id="cd03448">
    <property type="entry name" value="HDE_HSD"/>
    <property type="match status" value="1"/>
</dbReference>
<dbReference type="Gene3D" id="3.60.130.10">
    <property type="entry name" value="Clavaminate synthase-like"/>
    <property type="match status" value="1"/>
</dbReference>
<dbReference type="GO" id="GO:0045329">
    <property type="term" value="P:carnitine biosynthetic process"/>
    <property type="evidence" value="ECO:0007669"/>
    <property type="project" value="UniProtKB-KW"/>
</dbReference>
<proteinExistence type="inferred from homology"/>
<dbReference type="EMBL" id="KZ825151">
    <property type="protein sequence ID" value="PYI17836.1"/>
    <property type="molecule type" value="Genomic_DNA"/>
</dbReference>
<dbReference type="InterPro" id="IPR029069">
    <property type="entry name" value="HotDog_dom_sf"/>
</dbReference>
<dbReference type="STRING" id="1450538.A0A2V5IDW0"/>
<dbReference type="SUPFAM" id="SSF54637">
    <property type="entry name" value="Thioesterase/thiol ester dehydrase-isomerase"/>
    <property type="match status" value="2"/>
</dbReference>
<evidence type="ECO:0000256" key="4">
    <source>
        <dbReference type="ARBA" id="ARBA00022723"/>
    </source>
</evidence>
<evidence type="ECO:0000256" key="3">
    <source>
        <dbReference type="ARBA" id="ARBA00008654"/>
    </source>
</evidence>
<dbReference type="Proteomes" id="UP000249829">
    <property type="component" value="Unassembled WGS sequence"/>
</dbReference>
<keyword evidence="6" id="KW-0223">Dioxygenase</keyword>
<dbReference type="FunFam" id="3.60.130.10:FF:000001">
    <property type="entry name" value="Trimethyllysine dioxygenase, mitochondrial"/>
    <property type="match status" value="1"/>
</dbReference>
<name>A0A2V5IDW0_ASPV1</name>
<evidence type="ECO:0000313" key="12">
    <source>
        <dbReference type="EMBL" id="PYI17836.1"/>
    </source>
</evidence>
<comment type="cofactor">
    <cofactor evidence="1">
        <name>Fe(2+)</name>
        <dbReference type="ChEBI" id="CHEBI:29033"/>
    </cofactor>
</comment>
<dbReference type="Pfam" id="PF01575">
    <property type="entry name" value="MaoC_dehydratas"/>
    <property type="match status" value="1"/>
</dbReference>
<dbReference type="GO" id="GO:0044594">
    <property type="term" value="F:17-beta-hydroxysteroid dehydrogenase (NAD+) activity"/>
    <property type="evidence" value="ECO:0007669"/>
    <property type="project" value="TreeGrafter"/>
</dbReference>
<evidence type="ECO:0000259" key="10">
    <source>
        <dbReference type="Pfam" id="PF02668"/>
    </source>
</evidence>
<evidence type="ECO:0000256" key="5">
    <source>
        <dbReference type="ARBA" id="ARBA00022873"/>
    </source>
</evidence>
<organism evidence="12 13">
    <name type="scientific">Aspergillus violaceofuscus (strain CBS 115571)</name>
    <dbReference type="NCBI Taxonomy" id="1450538"/>
    <lineage>
        <taxon>Eukaryota</taxon>
        <taxon>Fungi</taxon>
        <taxon>Dikarya</taxon>
        <taxon>Ascomycota</taxon>
        <taxon>Pezizomycotina</taxon>
        <taxon>Eurotiomycetes</taxon>
        <taxon>Eurotiomycetidae</taxon>
        <taxon>Eurotiales</taxon>
        <taxon>Aspergillaceae</taxon>
        <taxon>Aspergillus</taxon>
    </lineage>
</organism>
<evidence type="ECO:0000313" key="13">
    <source>
        <dbReference type="Proteomes" id="UP000249829"/>
    </source>
</evidence>
<evidence type="ECO:0000256" key="8">
    <source>
        <dbReference type="ARBA" id="ARBA00023004"/>
    </source>
</evidence>
<feature type="domain" description="Peroxisomal multifunctional enzyme type 2-like N-terminal" evidence="11">
    <location>
        <begin position="17"/>
        <end position="155"/>
    </location>
</feature>
<evidence type="ECO:0000256" key="7">
    <source>
        <dbReference type="ARBA" id="ARBA00023002"/>
    </source>
</evidence>
<feature type="domain" description="MaoC-like" evidence="9">
    <location>
        <begin position="174"/>
        <end position="285"/>
    </location>
</feature>
<dbReference type="InterPro" id="IPR002539">
    <property type="entry name" value="MaoC-like_dom"/>
</dbReference>
<dbReference type="InterPro" id="IPR003819">
    <property type="entry name" value="TauD/TfdA-like"/>
</dbReference>
<comment type="similarity">
    <text evidence="3">Belongs to the gamma-BBH/TMLD family.</text>
</comment>
<evidence type="ECO:0000259" key="11">
    <source>
        <dbReference type="Pfam" id="PF22622"/>
    </source>
</evidence>
<evidence type="ECO:0000256" key="2">
    <source>
        <dbReference type="ARBA" id="ARBA00001961"/>
    </source>
</evidence>
<sequence length="642" mass="71968">MSAPGAGHEFAPQEVSWQKRDILLFANSIGCKADELHFLYELHPRFAVFPTYPVILPFKLTDQEVIDFYARAGGAPIPGAPKLDYRRVVDGQRRIIALKPLPTSSAGRKFELRNKVVGLYDKGKAGTVLETEQSIVNQATGDIYTKILSSSFFVGQGGWGGPKGPSTVNYPPPEGKSPDATHVIQTTPETALLYRLNGDYNPLHATPEPGAKMGFGGTIIHGLFSWNAAAHGVLREIGQSDPENLKEFQARFASPVKPGDKLTTEIWRMGRLEGGDEEIRFIVRNDKGKVARKRGALLSMDLCCFAQQFSKDVFKKLAETANTVLQRTILATIPSDIIIKKVIYAPQGLKVESNGTKKPNSVLRADHTAKPRPYHPFTGTGPYPTVLYDDVMQDDKGLLQWLDKIYIYGFCFVIGVPVTTRDTEKLLERIAFIRPTHYGGFWDFTSDMSFGDSAYTSEGLGAHTDTTYFTDPARLQLFHLLSHTDGKGGASLLVDGFRAAETLQKEKKSHYASLMRQSQPAHASGNENVCIQPIHEFPVLELHPQLDQLYRIRWNNYDRAPKTNWGIKDLKQWYTAARHWNEIISREKFQIWTQLEPGTALINNDDFLSQYRLLKFGREHVLNNLGNWHGKGHKEGNPNFLI</sequence>
<dbReference type="GO" id="GO:0006635">
    <property type="term" value="P:fatty acid beta-oxidation"/>
    <property type="evidence" value="ECO:0007669"/>
    <property type="project" value="TreeGrafter"/>
</dbReference>
<dbReference type="OMA" id="AYSIGCK"/>
<accession>A0A2V5IDW0</accession>
<dbReference type="InterPro" id="IPR054357">
    <property type="entry name" value="MFE-2_N"/>
</dbReference>
<reference evidence="12 13" key="1">
    <citation type="submission" date="2018-02" db="EMBL/GenBank/DDBJ databases">
        <title>The genomes of Aspergillus section Nigri reveals drivers in fungal speciation.</title>
        <authorList>
            <consortium name="DOE Joint Genome Institute"/>
            <person name="Vesth T.C."/>
            <person name="Nybo J."/>
            <person name="Theobald S."/>
            <person name="Brandl J."/>
            <person name="Frisvad J.C."/>
            <person name="Nielsen K.F."/>
            <person name="Lyhne E.K."/>
            <person name="Kogle M.E."/>
            <person name="Kuo A."/>
            <person name="Riley R."/>
            <person name="Clum A."/>
            <person name="Nolan M."/>
            <person name="Lipzen A."/>
            <person name="Salamov A."/>
            <person name="Henrissat B."/>
            <person name="Wiebenga A."/>
            <person name="De vries R.P."/>
            <person name="Grigoriev I.V."/>
            <person name="Mortensen U.H."/>
            <person name="Andersen M.R."/>
            <person name="Baker S.E."/>
        </authorList>
    </citation>
    <scope>NUCLEOTIDE SEQUENCE [LARGE SCALE GENOMIC DNA]</scope>
    <source>
        <strain evidence="12 13">CBS 115571</strain>
    </source>
</reference>
<protein>
    <submittedName>
        <fullName evidence="12">Clavaminate synthase-like protein</fullName>
    </submittedName>
</protein>
<comment type="cofactor">
    <cofactor evidence="2">
        <name>L-ascorbate</name>
        <dbReference type="ChEBI" id="CHEBI:38290"/>
    </cofactor>
</comment>
<keyword evidence="4" id="KW-0479">Metal-binding</keyword>
<keyword evidence="5" id="KW-0124">Carnitine biosynthesis</keyword>
<dbReference type="GO" id="GO:0051213">
    <property type="term" value="F:dioxygenase activity"/>
    <property type="evidence" value="ECO:0007669"/>
    <property type="project" value="UniProtKB-KW"/>
</dbReference>